<dbReference type="PROSITE" id="PS51318">
    <property type="entry name" value="TAT"/>
    <property type="match status" value="1"/>
</dbReference>
<dbReference type="GO" id="GO:0030288">
    <property type="term" value="C:outer membrane-bounded periplasmic space"/>
    <property type="evidence" value="ECO:0007669"/>
    <property type="project" value="TreeGrafter"/>
</dbReference>
<dbReference type="AlphaFoldDB" id="A0A9E7ZNZ7"/>
<dbReference type="GO" id="GO:0015888">
    <property type="term" value="P:thiamine transport"/>
    <property type="evidence" value="ECO:0007669"/>
    <property type="project" value="TreeGrafter"/>
</dbReference>
<dbReference type="GO" id="GO:0030975">
    <property type="term" value="F:thiamine binding"/>
    <property type="evidence" value="ECO:0007669"/>
    <property type="project" value="TreeGrafter"/>
</dbReference>
<dbReference type="Pfam" id="PF01547">
    <property type="entry name" value="SBP_bac_1"/>
    <property type="match status" value="1"/>
</dbReference>
<name>A0A9E7ZNZ7_9HYPH</name>
<protein>
    <submittedName>
        <fullName evidence="3">Extracellular solute-binding protein</fullName>
    </submittedName>
</protein>
<keyword evidence="2" id="KW-0574">Periplasm</keyword>
<accession>A0A9E7ZNZ7</accession>
<dbReference type="InterPro" id="IPR006311">
    <property type="entry name" value="TAT_signal"/>
</dbReference>
<dbReference type="Gene3D" id="3.40.190.10">
    <property type="entry name" value="Periplasmic binding protein-like II"/>
    <property type="match status" value="2"/>
</dbReference>
<dbReference type="SUPFAM" id="SSF53850">
    <property type="entry name" value="Periplasmic binding protein-like II"/>
    <property type="match status" value="1"/>
</dbReference>
<evidence type="ECO:0000256" key="1">
    <source>
        <dbReference type="ARBA" id="ARBA00022729"/>
    </source>
</evidence>
<dbReference type="EMBL" id="CP102774">
    <property type="protein sequence ID" value="UZF88698.1"/>
    <property type="molecule type" value="Genomic_DNA"/>
</dbReference>
<evidence type="ECO:0000256" key="2">
    <source>
        <dbReference type="ARBA" id="ARBA00022764"/>
    </source>
</evidence>
<dbReference type="PANTHER" id="PTHR30006:SF2">
    <property type="entry name" value="ABC TRANSPORTER SUBSTRATE-BINDING PROTEIN"/>
    <property type="match status" value="1"/>
</dbReference>
<organism evidence="3">
    <name type="scientific">Bosea sp. NBC_00436</name>
    <dbReference type="NCBI Taxonomy" id="2969620"/>
    <lineage>
        <taxon>Bacteria</taxon>
        <taxon>Pseudomonadati</taxon>
        <taxon>Pseudomonadota</taxon>
        <taxon>Alphaproteobacteria</taxon>
        <taxon>Hyphomicrobiales</taxon>
        <taxon>Boseaceae</taxon>
        <taxon>Bosea</taxon>
    </lineage>
</organism>
<keyword evidence="1" id="KW-0732">Signal</keyword>
<proteinExistence type="predicted"/>
<dbReference type="PANTHER" id="PTHR30006">
    <property type="entry name" value="THIAMINE-BINDING PERIPLASMIC PROTEIN-RELATED"/>
    <property type="match status" value="1"/>
</dbReference>
<sequence>MTKDLSLTRRGLIGGAAAAGALSGLPMPAIGQGRGKLSVQGFGGAYEKILRESVIPEFQKLYPYDVTLTIEDDTTLLPKLRIARNRAPYDVCTVDNSIAVAGQALGVWAPDQSAKMKNAPDVYKSSMPPKTANYGSIVYEYALVHDKQKLPNPQSWKDLWQPGLVIGVPHVTQSYGLTFLYIAAMLHGGDEKNLDPGFAAIKALPKFKVYKNVSEGLNLFQQKEVDAALFYGHRGQQIIDMGLPYAKAHPKEGTWGQRTGTQIPKATSNLDGAIAWVDYTLSVPYQTAFAPGLYSPTNSKVVLPPELAAKHVMGAQTVENLREVDWAVLLPQRDALIEKWTREIG</sequence>
<dbReference type="GO" id="GO:0030976">
    <property type="term" value="F:thiamine pyrophosphate binding"/>
    <property type="evidence" value="ECO:0007669"/>
    <property type="project" value="TreeGrafter"/>
</dbReference>
<gene>
    <name evidence="3" type="ORF">NWE54_07875</name>
</gene>
<reference evidence="3" key="1">
    <citation type="submission" date="2022-08" db="EMBL/GenBank/DDBJ databases">
        <title>Complete Genome Sequences of 2 Bosea sp. soil isolates.</title>
        <authorList>
            <person name="Alvarez Arevalo M."/>
            <person name="Sterndorff E.B."/>
            <person name="Faurdal D."/>
            <person name="Joergensen T.S."/>
            <person name="Weber T."/>
        </authorList>
    </citation>
    <scope>NUCLEOTIDE SEQUENCE</scope>
    <source>
        <strain evidence="3">NBC_00436</strain>
    </source>
</reference>
<evidence type="ECO:0000313" key="3">
    <source>
        <dbReference type="EMBL" id="UZF88698.1"/>
    </source>
</evidence>
<dbReference type="InterPro" id="IPR006059">
    <property type="entry name" value="SBP"/>
</dbReference>